<dbReference type="GO" id="GO:0120053">
    <property type="term" value="F:ribitol beta-1,4-xylosyltransferase activity"/>
    <property type="evidence" value="ECO:0007669"/>
    <property type="project" value="InterPro"/>
</dbReference>
<sequence>MVNSTRPFLCNFLGTIYKNSSRETLMGILEKTGLDKECIIIAREKWLPQETAKSLRRYQTALAQSELTLCPMEIYMEGYRIYEACAYGSVPVVEDIVTPGGCSAAHSSPLRLLKAAGAPFIFLKDWKALPGFLEKGMSQEERTERRRRLLEWYSSFRLQMKDRFTEVF</sequence>
<dbReference type="InParanoid" id="A0A673XXK3"/>
<evidence type="ECO:0000259" key="1">
    <source>
        <dbReference type="Pfam" id="PF24785"/>
    </source>
</evidence>
<dbReference type="PANTHER" id="PTHR15576">
    <property type="entry name" value="RIBITOL-5-PHOSPHATE XYLOSYLTRANSFERASE 1"/>
    <property type="match status" value="1"/>
</dbReference>
<reference evidence="2" key="1">
    <citation type="submission" date="2025-08" db="UniProtKB">
        <authorList>
            <consortium name="Ensembl"/>
        </authorList>
    </citation>
    <scope>IDENTIFICATION</scope>
</reference>
<proteinExistence type="predicted"/>
<dbReference type="AlphaFoldDB" id="A0A673XXK3"/>
<dbReference type="Ensembl" id="ENSSTUT00000028195.1">
    <property type="protein sequence ID" value="ENSSTUP00000026922.1"/>
    <property type="gene ID" value="ENSSTUG00000011719.1"/>
</dbReference>
<dbReference type="Pfam" id="PF24785">
    <property type="entry name" value="RXYLT1_C"/>
    <property type="match status" value="1"/>
</dbReference>
<dbReference type="OMA" id="CIIIARE"/>
<dbReference type="InterPro" id="IPR057538">
    <property type="entry name" value="RXYLT1_C"/>
</dbReference>
<reference evidence="2" key="2">
    <citation type="submission" date="2025-09" db="UniProtKB">
        <authorList>
            <consortium name="Ensembl"/>
        </authorList>
    </citation>
    <scope>IDENTIFICATION</scope>
</reference>
<dbReference type="GeneTree" id="ENSGT00390000003526"/>
<feature type="domain" description="RXYLT1 C-terminal" evidence="1">
    <location>
        <begin position="1"/>
        <end position="167"/>
    </location>
</feature>
<dbReference type="Proteomes" id="UP000472277">
    <property type="component" value="Chromosome 7"/>
</dbReference>
<protein>
    <submittedName>
        <fullName evidence="2">Ribitol xylosyltransferase 1</fullName>
    </submittedName>
</protein>
<dbReference type="PANTHER" id="PTHR15576:SF1">
    <property type="entry name" value="RIBITOL-5-PHOSPHATE XYLOSYLTRANSFERASE 1"/>
    <property type="match status" value="1"/>
</dbReference>
<name>A0A673XXK3_SALTR</name>
<dbReference type="GO" id="GO:0035269">
    <property type="term" value="P:protein O-linked glycosylation via mannose"/>
    <property type="evidence" value="ECO:0007669"/>
    <property type="project" value="InterPro"/>
</dbReference>
<organism evidence="2 3">
    <name type="scientific">Salmo trutta</name>
    <name type="common">Brown trout</name>
    <dbReference type="NCBI Taxonomy" id="8032"/>
    <lineage>
        <taxon>Eukaryota</taxon>
        <taxon>Metazoa</taxon>
        <taxon>Chordata</taxon>
        <taxon>Craniata</taxon>
        <taxon>Vertebrata</taxon>
        <taxon>Euteleostomi</taxon>
        <taxon>Actinopterygii</taxon>
        <taxon>Neopterygii</taxon>
        <taxon>Teleostei</taxon>
        <taxon>Protacanthopterygii</taxon>
        <taxon>Salmoniformes</taxon>
        <taxon>Salmonidae</taxon>
        <taxon>Salmoninae</taxon>
        <taxon>Salmo</taxon>
    </lineage>
</organism>
<keyword evidence="3" id="KW-1185">Reference proteome</keyword>
<evidence type="ECO:0000313" key="2">
    <source>
        <dbReference type="Ensembl" id="ENSSTUP00000026922.1"/>
    </source>
</evidence>
<evidence type="ECO:0000313" key="3">
    <source>
        <dbReference type="Proteomes" id="UP000472277"/>
    </source>
</evidence>
<accession>A0A673XXK3</accession>
<dbReference type="InterPro" id="IPR055286">
    <property type="entry name" value="RXYLT1-like"/>
</dbReference>
<dbReference type="GO" id="GO:0005794">
    <property type="term" value="C:Golgi apparatus"/>
    <property type="evidence" value="ECO:0007669"/>
    <property type="project" value="TreeGrafter"/>
</dbReference>